<dbReference type="EMBL" id="JACYWE010000005">
    <property type="protein sequence ID" value="MBD8506917.1"/>
    <property type="molecule type" value="Genomic_DNA"/>
</dbReference>
<comment type="caution">
    <text evidence="3">The sequence shown here is derived from an EMBL/GenBank/DDBJ whole genome shotgun (WGS) entry which is preliminary data.</text>
</comment>
<dbReference type="Pfam" id="PF06259">
    <property type="entry name" value="Abhydrolase_8"/>
    <property type="match status" value="1"/>
</dbReference>
<reference evidence="3" key="1">
    <citation type="submission" date="2020-09" db="EMBL/GenBank/DDBJ databases">
        <title>Hoyosella lacisalsi sp. nov., a halotolerant actinobacterium isolated from soil of Lake Gudzhirganskoe.</title>
        <authorList>
            <person name="Yang Q."/>
            <person name="Guo P.Y."/>
            <person name="Liu S.W."/>
            <person name="Li F.N."/>
            <person name="Sun C.H."/>
        </authorList>
    </citation>
    <scope>NUCLEOTIDE SEQUENCE</scope>
    <source>
        <strain evidence="3">G463</strain>
    </source>
</reference>
<proteinExistence type="predicted"/>
<evidence type="ECO:0000313" key="3">
    <source>
        <dbReference type="EMBL" id="MBD8506917.1"/>
    </source>
</evidence>
<sequence length="564" mass="60516">MAVKSLTVGGVRALAWEGLENHAARFETAAGRLTALSDAALDALDQVHPVSWEGTAARLAREGFIEQRAAGRRSATDLQVAAAAMRHVARTMRAEQSNAVAAVEAALMDGFMVDEAWRVSAPPTKGMPPERAHMLMHHEEQVGAAARSIRAALARSLEMLRDAVPRWTSPVGSPGGHERAPAPPTDGSAKQNREYWDSLTEQQRQQVLEARPGWIGGLDGAPASARHDANVGQIDSERVRLEARRDQLAAELHDNWFGGAFTNADAELWYTERKLADLATIEKLLGKYPEGRLMLLDMRSGERGMAAFAIGNPDTADHVSVTIPGFGTTISRSFAAMVKETEYLQREAEIQLINHGRRGETIASIAWLGYEPPQGTGPGWGDTVVGFTDVTQREHAVKGAARLAAFFDGINTASELGDPHITALGHSYGSYTTALALQDPRPGQPVDDAVFYGSPGVNAGSEKDLGLEEGRAYVMKTDGVWSFIGGDGDAIADLGFFGAFGPDPANADFEHLSTNAATTPDGIDREQSTGHSEYSRMGTNGELRTSAYNMAVIIGGLPDQVVRR</sequence>
<evidence type="ECO:0000256" key="1">
    <source>
        <dbReference type="SAM" id="MobiDB-lite"/>
    </source>
</evidence>
<gene>
    <name evidence="3" type="ORF">HT102_10495</name>
</gene>
<feature type="region of interest" description="Disordered" evidence="1">
    <location>
        <begin position="515"/>
        <end position="537"/>
    </location>
</feature>
<dbReference type="InterPro" id="IPR010427">
    <property type="entry name" value="DUF1023"/>
</dbReference>
<feature type="domain" description="DUF1023" evidence="2">
    <location>
        <begin position="303"/>
        <end position="477"/>
    </location>
</feature>
<organism evidence="3 4">
    <name type="scientific">Lolliginicoccus lacisalsi</name>
    <dbReference type="NCBI Taxonomy" id="2742202"/>
    <lineage>
        <taxon>Bacteria</taxon>
        <taxon>Bacillati</taxon>
        <taxon>Actinomycetota</taxon>
        <taxon>Actinomycetes</taxon>
        <taxon>Mycobacteriales</taxon>
        <taxon>Hoyosellaceae</taxon>
        <taxon>Lolliginicoccus</taxon>
    </lineage>
</organism>
<keyword evidence="4" id="KW-1185">Reference proteome</keyword>
<evidence type="ECO:0000259" key="2">
    <source>
        <dbReference type="Pfam" id="PF06259"/>
    </source>
</evidence>
<dbReference type="InterPro" id="IPR029058">
    <property type="entry name" value="AB_hydrolase_fold"/>
</dbReference>
<evidence type="ECO:0000313" key="4">
    <source>
        <dbReference type="Proteomes" id="UP000642993"/>
    </source>
</evidence>
<feature type="region of interest" description="Disordered" evidence="1">
    <location>
        <begin position="166"/>
        <end position="192"/>
    </location>
</feature>
<dbReference type="RefSeq" id="WP_192039366.1">
    <property type="nucleotide sequence ID" value="NZ_JACYWE010000005.1"/>
</dbReference>
<dbReference type="AlphaFoldDB" id="A0A927PMQ5"/>
<dbReference type="Proteomes" id="UP000642993">
    <property type="component" value="Unassembled WGS sequence"/>
</dbReference>
<protein>
    <recommendedName>
        <fullName evidence="2">DUF1023 domain-containing protein</fullName>
    </recommendedName>
</protein>
<dbReference type="SUPFAM" id="SSF53474">
    <property type="entry name" value="alpha/beta-Hydrolases"/>
    <property type="match status" value="1"/>
</dbReference>
<name>A0A927PMQ5_9ACTN</name>
<accession>A0A927PMQ5</accession>